<dbReference type="EMBL" id="CADCUQ010000844">
    <property type="protein sequence ID" value="CAA9433686.1"/>
    <property type="molecule type" value="Genomic_DNA"/>
</dbReference>
<dbReference type="AlphaFoldDB" id="A0A6J4Q3N4"/>
<name>A0A6J4Q3N4_9BACT</name>
<reference evidence="1" key="1">
    <citation type="submission" date="2020-02" db="EMBL/GenBank/DDBJ databases">
        <authorList>
            <person name="Meier V. D."/>
        </authorList>
    </citation>
    <scope>NUCLEOTIDE SEQUENCE</scope>
    <source>
        <strain evidence="1">AVDCRST_MAG64</strain>
    </source>
</reference>
<sequence>MKLLSRSWPTFCLRVWPATITSMLPSWLIEISLVFGGMEIGGISLYPSPIPSTRSPSLLTKKLPLRVNPVPPPIESMILTLKNPWPWMPTSSGRPVFSSDPCSRSSWLLEILVPSPTKMPAGETSPAAFVVPGCRWARYIRSSKFSRLRLNAVVSAFAKLLAITSMRVERARSPVAAEFRAVIAMPVLSDHGGRRLEADLRGGACWPGRTLNVQRSTFNVQVGWWNTERSDGRTDFPGGRRRASGCDLER</sequence>
<accession>A0A6J4Q3N4</accession>
<protein>
    <submittedName>
        <fullName evidence="1">Uncharacterized protein</fullName>
    </submittedName>
</protein>
<proteinExistence type="predicted"/>
<gene>
    <name evidence="1" type="ORF">AVDCRST_MAG64-3676</name>
</gene>
<organism evidence="1">
    <name type="scientific">uncultured Phycisphaerae bacterium</name>
    <dbReference type="NCBI Taxonomy" id="904963"/>
    <lineage>
        <taxon>Bacteria</taxon>
        <taxon>Pseudomonadati</taxon>
        <taxon>Planctomycetota</taxon>
        <taxon>Phycisphaerae</taxon>
        <taxon>environmental samples</taxon>
    </lineage>
</organism>
<evidence type="ECO:0000313" key="1">
    <source>
        <dbReference type="EMBL" id="CAA9433686.1"/>
    </source>
</evidence>